<protein>
    <submittedName>
        <fullName evidence="10">Calcium-transporting ATPase 1</fullName>
        <ecNumber evidence="10">3.6.3.8</ecNumber>
    </submittedName>
</protein>
<keyword evidence="4" id="KW-0067">ATP-binding</keyword>
<dbReference type="PANTHER" id="PTHR42861">
    <property type="entry name" value="CALCIUM-TRANSPORTING ATPASE"/>
    <property type="match status" value="1"/>
</dbReference>
<comment type="subcellular location">
    <subcellularLocation>
        <location evidence="1">Membrane</location>
        <topology evidence="1">Multi-pass membrane protein</topology>
    </subcellularLocation>
</comment>
<keyword evidence="5" id="KW-1278">Translocase</keyword>
<dbReference type="InterPro" id="IPR004014">
    <property type="entry name" value="ATPase_P-typ_cation-transptr_N"/>
</dbReference>
<dbReference type="InterPro" id="IPR036412">
    <property type="entry name" value="HAD-like_sf"/>
</dbReference>
<dbReference type="SFLD" id="SFLDS00003">
    <property type="entry name" value="Haloacid_Dehalogenase"/>
    <property type="match status" value="1"/>
</dbReference>
<dbReference type="EC" id="3.6.3.8" evidence="10"/>
<feature type="transmembrane region" description="Helical" evidence="8">
    <location>
        <begin position="824"/>
        <end position="843"/>
    </location>
</feature>
<feature type="domain" description="Cation-transporting P-type ATPase N-terminal" evidence="9">
    <location>
        <begin position="3"/>
        <end position="65"/>
    </location>
</feature>
<dbReference type="SFLD" id="SFLDF00027">
    <property type="entry name" value="p-type_atpase"/>
    <property type="match status" value="1"/>
</dbReference>
<evidence type="ECO:0000256" key="5">
    <source>
        <dbReference type="ARBA" id="ARBA00022967"/>
    </source>
</evidence>
<dbReference type="Pfam" id="PF00689">
    <property type="entry name" value="Cation_ATPase_C"/>
    <property type="match status" value="1"/>
</dbReference>
<feature type="transmembrane region" description="Helical" evidence="8">
    <location>
        <begin position="69"/>
        <end position="85"/>
    </location>
</feature>
<dbReference type="Gene3D" id="2.70.150.10">
    <property type="entry name" value="Calcium-transporting ATPase, cytoplasmic transduction domain A"/>
    <property type="match status" value="1"/>
</dbReference>
<dbReference type="Gene3D" id="3.40.50.1000">
    <property type="entry name" value="HAD superfamily/HAD-like"/>
    <property type="match status" value="1"/>
</dbReference>
<dbReference type="GO" id="GO:0016020">
    <property type="term" value="C:membrane"/>
    <property type="evidence" value="ECO:0007669"/>
    <property type="project" value="UniProtKB-SubCell"/>
</dbReference>
<dbReference type="AlphaFoldDB" id="A0A1D3L379"/>
<reference evidence="10 11" key="1">
    <citation type="submission" date="2016-08" db="EMBL/GenBank/DDBJ databases">
        <authorList>
            <person name="Seilhamer J.J."/>
        </authorList>
    </citation>
    <scope>NUCLEOTIDE SEQUENCE [LARGE SCALE GENOMIC DNA]</scope>
    <source>
        <strain evidence="10">Buetzberg</strain>
    </source>
</reference>
<dbReference type="PRINTS" id="PR00120">
    <property type="entry name" value="HATPASE"/>
</dbReference>
<keyword evidence="6 8" id="KW-1133">Transmembrane helix</keyword>
<evidence type="ECO:0000256" key="1">
    <source>
        <dbReference type="ARBA" id="ARBA00004141"/>
    </source>
</evidence>
<dbReference type="SUPFAM" id="SSF81653">
    <property type="entry name" value="Calcium ATPase, transduction domain A"/>
    <property type="match status" value="1"/>
</dbReference>
<feature type="transmembrane region" description="Helical" evidence="8">
    <location>
        <begin position="37"/>
        <end position="63"/>
    </location>
</feature>
<dbReference type="InterPro" id="IPR023214">
    <property type="entry name" value="HAD_sf"/>
</dbReference>
<name>A0A1D3L379_9EURY</name>
<dbReference type="GO" id="GO:0005524">
    <property type="term" value="F:ATP binding"/>
    <property type="evidence" value="ECO:0007669"/>
    <property type="project" value="UniProtKB-KW"/>
</dbReference>
<evidence type="ECO:0000313" key="11">
    <source>
        <dbReference type="Proteomes" id="UP000094707"/>
    </source>
</evidence>
<dbReference type="InterPro" id="IPR023299">
    <property type="entry name" value="ATPase_P-typ_cyto_dom_N"/>
</dbReference>
<dbReference type="Pfam" id="PF00122">
    <property type="entry name" value="E1-E2_ATPase"/>
    <property type="match status" value="1"/>
</dbReference>
<feature type="transmembrane region" description="Helical" evidence="8">
    <location>
        <begin position="727"/>
        <end position="749"/>
    </location>
</feature>
<keyword evidence="2 8" id="KW-0812">Transmembrane</keyword>
<dbReference type="PROSITE" id="PS00154">
    <property type="entry name" value="ATPASE_E1_E2"/>
    <property type="match status" value="1"/>
</dbReference>
<keyword evidence="10" id="KW-0378">Hydrolase</keyword>
<gene>
    <name evidence="10" type="ORF">MCBB_1470</name>
</gene>
<dbReference type="NCBIfam" id="TIGR01494">
    <property type="entry name" value="ATPase_P-type"/>
    <property type="match status" value="2"/>
</dbReference>
<evidence type="ECO:0000256" key="3">
    <source>
        <dbReference type="ARBA" id="ARBA00022741"/>
    </source>
</evidence>
<dbReference type="RefSeq" id="WP_071907131.1">
    <property type="nucleotide sequence ID" value="NZ_LT607756.1"/>
</dbReference>
<proteinExistence type="predicted"/>
<dbReference type="InterPro" id="IPR023298">
    <property type="entry name" value="ATPase_P-typ_TM_dom_sf"/>
</dbReference>
<feature type="transmembrane region" description="Helical" evidence="8">
    <location>
        <begin position="761"/>
        <end position="782"/>
    </location>
</feature>
<sequence length="854" mass="93752">MDDLDIKNIRGLSEEEAAQRLEEHGYNELPSARERSFLVIMLDVVREPMFLLLISCGTIYLILGDLQEALMLMGFVFLIMGITFYQERKTERTLEALRDLSSPRAQVIRNGHKKRIAGREVALDDILILEEGDRVPADAVVISCTNLSINEALLTGESVAVHKVPCKGIMDMHPPGGDGLPSVFSGTLVVQGQGVAQVTATGLETEIGAIGKRLETLETEATPLQKESRKFVFNLALAGVLLCAAVVVIYGFTRSDWLNGFLAGIALAMAILPEEIPVVLTIFLALGAWRISQKKVLTRRSQAIQAIGSATVLCVDKTGTLTMNEMSVTSIFTDGKYHNMKSYMETDGTGSEKPLPEDLHGIIEFSILASQRDPFDPMERSLKEFGKATLAKTEHLHEDWNLIREYPLSPELMAMSHVWKSPDGHDYIIAAKGAPEAVADLCHLDEMQTERLSHNIRSMAGEGLRIIGVARAAFRETGLPQKQHDFKFEFLGLVGFMDPVRPGVAEAIKECYSAGIRVVMITGDYKGTAQKIGEKIGLKDPENVLSGVELDSMDDHEFQERLKSVNIFARVVPEQKLRIVNALKAHGEVVAMTGDGVNDAPALKSAQIGVSMGGRGTDVARESSSLVLLEDDFSSIVAAVKMGRRIFDNLKKATAYILSVHIPIIGMSLIPVIFQLPLVLLPVHIVFLEIIIDPACSIVFEAEPAEEGVMKKPPRSLTEPLFDRKTIGFSIMQGLSVLIIVLSVFVLALYTGMGELDARTLSFTTLIIANIGLIFTNLSWSGTILNTIRSPNSALWWIVGGAVLFLGLVLYFEPLRSLFNFSVLHPKDLVMCLMAGIISVLWFEGLKAFKIVKR</sequence>
<dbReference type="InterPro" id="IPR059000">
    <property type="entry name" value="ATPase_P-type_domA"/>
</dbReference>
<organism evidence="10 11">
    <name type="scientific">Methanobacterium congolense</name>
    <dbReference type="NCBI Taxonomy" id="118062"/>
    <lineage>
        <taxon>Archaea</taxon>
        <taxon>Methanobacteriati</taxon>
        <taxon>Methanobacteriota</taxon>
        <taxon>Methanomada group</taxon>
        <taxon>Methanobacteria</taxon>
        <taxon>Methanobacteriales</taxon>
        <taxon>Methanobacteriaceae</taxon>
        <taxon>Methanobacterium</taxon>
    </lineage>
</organism>
<dbReference type="OrthoDB" id="8588at2157"/>
<dbReference type="GeneID" id="30412311"/>
<dbReference type="Gene3D" id="1.20.1110.10">
    <property type="entry name" value="Calcium-transporting ATPase, transmembrane domain"/>
    <property type="match status" value="2"/>
</dbReference>
<keyword evidence="3" id="KW-0547">Nucleotide-binding</keyword>
<dbReference type="KEGG" id="mcub:MCBB_1470"/>
<keyword evidence="7 8" id="KW-0472">Membrane</keyword>
<dbReference type="InterPro" id="IPR001757">
    <property type="entry name" value="P_typ_ATPase"/>
</dbReference>
<dbReference type="STRING" id="118062.MCBB_1470"/>
<dbReference type="InterPro" id="IPR018303">
    <property type="entry name" value="ATPase_P-typ_P_site"/>
</dbReference>
<evidence type="ECO:0000259" key="9">
    <source>
        <dbReference type="SMART" id="SM00831"/>
    </source>
</evidence>
<dbReference type="SMART" id="SM00831">
    <property type="entry name" value="Cation_ATPase_N"/>
    <property type="match status" value="1"/>
</dbReference>
<evidence type="ECO:0000256" key="8">
    <source>
        <dbReference type="SAM" id="Phobius"/>
    </source>
</evidence>
<dbReference type="SFLD" id="SFLDG00002">
    <property type="entry name" value="C1.7:_P-type_atpase_like"/>
    <property type="match status" value="1"/>
</dbReference>
<evidence type="ECO:0000256" key="4">
    <source>
        <dbReference type="ARBA" id="ARBA00022840"/>
    </source>
</evidence>
<feature type="transmembrane region" description="Helical" evidence="8">
    <location>
        <begin position="794"/>
        <end position="812"/>
    </location>
</feature>
<dbReference type="InterPro" id="IPR006068">
    <property type="entry name" value="ATPase_P-typ_cation-transptr_C"/>
</dbReference>
<feature type="transmembrane region" description="Helical" evidence="8">
    <location>
        <begin position="265"/>
        <end position="289"/>
    </location>
</feature>
<evidence type="ECO:0000256" key="7">
    <source>
        <dbReference type="ARBA" id="ARBA00023136"/>
    </source>
</evidence>
<dbReference type="Gene3D" id="3.40.1110.10">
    <property type="entry name" value="Calcium-transporting ATPase, cytoplasmic domain N"/>
    <property type="match status" value="1"/>
</dbReference>
<dbReference type="InterPro" id="IPR008250">
    <property type="entry name" value="ATPase_P-typ_transduc_dom_A_sf"/>
</dbReference>
<evidence type="ECO:0000313" key="10">
    <source>
        <dbReference type="EMBL" id="SCG86026.1"/>
    </source>
</evidence>
<dbReference type="Proteomes" id="UP000094707">
    <property type="component" value="Chromosome I"/>
</dbReference>
<dbReference type="GO" id="GO:0016887">
    <property type="term" value="F:ATP hydrolysis activity"/>
    <property type="evidence" value="ECO:0007669"/>
    <property type="project" value="InterPro"/>
</dbReference>
<dbReference type="SUPFAM" id="SSF81660">
    <property type="entry name" value="Metal cation-transporting ATPase, ATP-binding domain N"/>
    <property type="match status" value="1"/>
</dbReference>
<dbReference type="PATRIC" id="fig|129848.4.peg.1497"/>
<feature type="transmembrane region" description="Helical" evidence="8">
    <location>
        <begin position="653"/>
        <end position="674"/>
    </location>
</feature>
<dbReference type="EMBL" id="LT607756">
    <property type="protein sequence ID" value="SCG86026.1"/>
    <property type="molecule type" value="Genomic_DNA"/>
</dbReference>
<dbReference type="SUPFAM" id="SSF81665">
    <property type="entry name" value="Calcium ATPase, transmembrane domain M"/>
    <property type="match status" value="1"/>
</dbReference>
<feature type="transmembrane region" description="Helical" evidence="8">
    <location>
        <begin position="231"/>
        <end position="253"/>
    </location>
</feature>
<evidence type="ECO:0000256" key="6">
    <source>
        <dbReference type="ARBA" id="ARBA00022989"/>
    </source>
</evidence>
<dbReference type="Pfam" id="PF00690">
    <property type="entry name" value="Cation_ATPase_N"/>
    <property type="match status" value="1"/>
</dbReference>
<keyword evidence="11" id="KW-1185">Reference proteome</keyword>
<evidence type="ECO:0000256" key="2">
    <source>
        <dbReference type="ARBA" id="ARBA00022692"/>
    </source>
</evidence>
<dbReference type="SUPFAM" id="SSF56784">
    <property type="entry name" value="HAD-like"/>
    <property type="match status" value="1"/>
</dbReference>
<dbReference type="InterPro" id="IPR044492">
    <property type="entry name" value="P_typ_ATPase_HD_dom"/>
</dbReference>
<dbReference type="Pfam" id="PF00702">
    <property type="entry name" value="Hydrolase"/>
    <property type="match status" value="1"/>
</dbReference>
<dbReference type="PRINTS" id="PR00119">
    <property type="entry name" value="CATATPASE"/>
</dbReference>
<accession>A0A1D3L379</accession>